<dbReference type="InterPro" id="IPR013780">
    <property type="entry name" value="Glyco_hydro_b"/>
</dbReference>
<organism evidence="1 2">
    <name type="scientific">Arthrobacter silviterrae</name>
    <dbReference type="NCBI Taxonomy" id="2026658"/>
    <lineage>
        <taxon>Bacteria</taxon>
        <taxon>Bacillati</taxon>
        <taxon>Actinomycetota</taxon>
        <taxon>Actinomycetes</taxon>
        <taxon>Micrococcales</taxon>
        <taxon>Micrococcaceae</taxon>
        <taxon>Arthrobacter</taxon>
    </lineage>
</organism>
<sequence length="142" mass="15143">MPKWDNASKGDQSGLRHSAYTHRPFTLEGNFAAMQVVQEMLLQSWSPTPGTPESEVLRIFPAVPAQRAGASFTELRAAGGFGVAVGRQGNVTTSLTVVAGRDGTVRIRNNVDGREPSWSVGGVVKIGHDFHLAMLRGDVATA</sequence>
<keyword evidence="2" id="KW-1185">Reference proteome</keyword>
<name>A0ABX0D599_9MICC</name>
<proteinExistence type="predicted"/>
<dbReference type="RefSeq" id="WP_165180141.1">
    <property type="nucleotide sequence ID" value="NZ_JAAKZI010000001.1"/>
</dbReference>
<gene>
    <name evidence="1" type="ORF">G6N77_01095</name>
</gene>
<protein>
    <submittedName>
        <fullName evidence="1">Uncharacterized protein</fullName>
    </submittedName>
</protein>
<reference evidence="1 2" key="1">
    <citation type="submission" date="2020-02" db="EMBL/GenBank/DDBJ databases">
        <title>Genome sequence of the type strain DSM 27180 of Arthrobacter silviterrae.</title>
        <authorList>
            <person name="Gao J."/>
            <person name="Sun J."/>
        </authorList>
    </citation>
    <scope>NUCLEOTIDE SEQUENCE [LARGE SCALE GENOMIC DNA]</scope>
    <source>
        <strain evidence="1 2">DSM 27180</strain>
    </source>
</reference>
<dbReference type="Proteomes" id="UP000479226">
    <property type="component" value="Unassembled WGS sequence"/>
</dbReference>
<dbReference type="Gene3D" id="2.60.40.1180">
    <property type="entry name" value="Golgi alpha-mannosidase II"/>
    <property type="match status" value="1"/>
</dbReference>
<comment type="caution">
    <text evidence="1">The sequence shown here is derived from an EMBL/GenBank/DDBJ whole genome shotgun (WGS) entry which is preliminary data.</text>
</comment>
<accession>A0ABX0D599</accession>
<evidence type="ECO:0000313" key="2">
    <source>
        <dbReference type="Proteomes" id="UP000479226"/>
    </source>
</evidence>
<dbReference type="EMBL" id="JAAKZI010000001">
    <property type="protein sequence ID" value="NGN82063.1"/>
    <property type="molecule type" value="Genomic_DNA"/>
</dbReference>
<evidence type="ECO:0000313" key="1">
    <source>
        <dbReference type="EMBL" id="NGN82063.1"/>
    </source>
</evidence>
<dbReference type="InterPro" id="IPR008928">
    <property type="entry name" value="6-hairpin_glycosidase_sf"/>
</dbReference>
<dbReference type="SUPFAM" id="SSF48208">
    <property type="entry name" value="Six-hairpin glycosidases"/>
    <property type="match status" value="1"/>
</dbReference>